<keyword evidence="3" id="KW-1185">Reference proteome</keyword>
<organism evidence="2 3">
    <name type="scientific">Sesamum alatum</name>
    <dbReference type="NCBI Taxonomy" id="300844"/>
    <lineage>
        <taxon>Eukaryota</taxon>
        <taxon>Viridiplantae</taxon>
        <taxon>Streptophyta</taxon>
        <taxon>Embryophyta</taxon>
        <taxon>Tracheophyta</taxon>
        <taxon>Spermatophyta</taxon>
        <taxon>Magnoliopsida</taxon>
        <taxon>eudicotyledons</taxon>
        <taxon>Gunneridae</taxon>
        <taxon>Pentapetalae</taxon>
        <taxon>asterids</taxon>
        <taxon>lamiids</taxon>
        <taxon>Lamiales</taxon>
        <taxon>Pedaliaceae</taxon>
        <taxon>Sesamum</taxon>
    </lineage>
</organism>
<reference evidence="2" key="1">
    <citation type="submission" date="2020-06" db="EMBL/GenBank/DDBJ databases">
        <authorList>
            <person name="Li T."/>
            <person name="Hu X."/>
            <person name="Zhang T."/>
            <person name="Song X."/>
            <person name="Zhang H."/>
            <person name="Dai N."/>
            <person name="Sheng W."/>
            <person name="Hou X."/>
            <person name="Wei L."/>
        </authorList>
    </citation>
    <scope>NUCLEOTIDE SEQUENCE</scope>
    <source>
        <strain evidence="2">3651</strain>
        <tissue evidence="2">Leaf</tissue>
    </source>
</reference>
<evidence type="ECO:0000256" key="1">
    <source>
        <dbReference type="SAM" id="MobiDB-lite"/>
    </source>
</evidence>
<dbReference type="Proteomes" id="UP001293254">
    <property type="component" value="Unassembled WGS sequence"/>
</dbReference>
<reference evidence="2" key="2">
    <citation type="journal article" date="2024" name="Plant">
        <title>Genomic evolution and insights into agronomic trait innovations of Sesamum species.</title>
        <authorList>
            <person name="Miao H."/>
            <person name="Wang L."/>
            <person name="Qu L."/>
            <person name="Liu H."/>
            <person name="Sun Y."/>
            <person name="Le M."/>
            <person name="Wang Q."/>
            <person name="Wei S."/>
            <person name="Zheng Y."/>
            <person name="Lin W."/>
            <person name="Duan Y."/>
            <person name="Cao H."/>
            <person name="Xiong S."/>
            <person name="Wang X."/>
            <person name="Wei L."/>
            <person name="Li C."/>
            <person name="Ma Q."/>
            <person name="Ju M."/>
            <person name="Zhao R."/>
            <person name="Li G."/>
            <person name="Mu C."/>
            <person name="Tian Q."/>
            <person name="Mei H."/>
            <person name="Zhang T."/>
            <person name="Gao T."/>
            <person name="Zhang H."/>
        </authorList>
    </citation>
    <scope>NUCLEOTIDE SEQUENCE</scope>
    <source>
        <strain evidence="2">3651</strain>
    </source>
</reference>
<evidence type="ECO:0000313" key="2">
    <source>
        <dbReference type="EMBL" id="KAK4423115.1"/>
    </source>
</evidence>
<dbReference type="PANTHER" id="PTHR48451:SF1">
    <property type="entry name" value="DUF4218 DOMAIN-CONTAINING PROTEIN"/>
    <property type="match status" value="1"/>
</dbReference>
<dbReference type="AlphaFoldDB" id="A0AAE1Y3K5"/>
<feature type="compositionally biased region" description="Acidic residues" evidence="1">
    <location>
        <begin position="108"/>
        <end position="142"/>
    </location>
</feature>
<sequence>MAEGYIAEGCLTFYSVYLNDIESQFNKVECNYEKFSGSSQHTLSVFSENSRLIGKGVYDFLDEKSLKQVHVYVLKNSDEVLPYIRNDIPATTVNLDEVTPVEDHVEAFIDDQDEEEDSTLAEYDDEEEENNLDENQDDYDFD</sequence>
<comment type="caution">
    <text evidence="2">The sequence shown here is derived from an EMBL/GenBank/DDBJ whole genome shotgun (WGS) entry which is preliminary data.</text>
</comment>
<evidence type="ECO:0000313" key="3">
    <source>
        <dbReference type="Proteomes" id="UP001293254"/>
    </source>
</evidence>
<dbReference type="PANTHER" id="PTHR48451">
    <property type="entry name" value="DUF4218 DOMAIN-CONTAINING PROTEIN"/>
    <property type="match status" value="1"/>
</dbReference>
<gene>
    <name evidence="2" type="ORF">Salat_1894100</name>
</gene>
<feature type="region of interest" description="Disordered" evidence="1">
    <location>
        <begin position="107"/>
        <end position="142"/>
    </location>
</feature>
<protein>
    <submittedName>
        <fullName evidence="2">Uncharacterized protein</fullName>
    </submittedName>
</protein>
<accession>A0AAE1Y3K5</accession>
<proteinExistence type="predicted"/>
<name>A0AAE1Y3K5_9LAMI</name>
<dbReference type="EMBL" id="JACGWO010000007">
    <property type="protein sequence ID" value="KAK4423115.1"/>
    <property type="molecule type" value="Genomic_DNA"/>
</dbReference>